<keyword evidence="3" id="KW-0804">Transcription</keyword>
<dbReference type="InterPro" id="IPR001845">
    <property type="entry name" value="HTH_ArsR_DNA-bd_dom"/>
</dbReference>
<dbReference type="GO" id="GO:0003677">
    <property type="term" value="F:DNA binding"/>
    <property type="evidence" value="ECO:0007669"/>
    <property type="project" value="UniProtKB-KW"/>
</dbReference>
<protein>
    <submittedName>
        <fullName evidence="5">Putative transcriptional regulator</fullName>
    </submittedName>
</protein>
<dbReference type="PROSITE" id="PS51118">
    <property type="entry name" value="HTH_HXLR"/>
    <property type="match status" value="1"/>
</dbReference>
<dbReference type="RefSeq" id="WP_030448518.1">
    <property type="nucleotide sequence ID" value="NZ_AP023354.1"/>
</dbReference>
<evidence type="ECO:0000313" key="5">
    <source>
        <dbReference type="EMBL" id="BCJ28795.1"/>
    </source>
</evidence>
<dbReference type="OrthoDB" id="9792527at2"/>
<dbReference type="Pfam" id="PF01638">
    <property type="entry name" value="HxlR"/>
    <property type="match status" value="1"/>
</dbReference>
<dbReference type="PANTHER" id="PTHR33204:SF18">
    <property type="entry name" value="TRANSCRIPTIONAL REGULATORY PROTEIN"/>
    <property type="match status" value="1"/>
</dbReference>
<dbReference type="InterPro" id="IPR011991">
    <property type="entry name" value="ArsR-like_HTH"/>
</dbReference>
<dbReference type="SUPFAM" id="SSF46785">
    <property type="entry name" value="Winged helix' DNA-binding domain"/>
    <property type="match status" value="1"/>
</dbReference>
<evidence type="ECO:0000256" key="1">
    <source>
        <dbReference type="ARBA" id="ARBA00023015"/>
    </source>
</evidence>
<evidence type="ECO:0000256" key="3">
    <source>
        <dbReference type="ARBA" id="ARBA00023163"/>
    </source>
</evidence>
<evidence type="ECO:0000256" key="2">
    <source>
        <dbReference type="ARBA" id="ARBA00023125"/>
    </source>
</evidence>
<dbReference type="PANTHER" id="PTHR33204">
    <property type="entry name" value="TRANSCRIPTIONAL REGULATOR, MARR FAMILY"/>
    <property type="match status" value="1"/>
</dbReference>
<dbReference type="EMBL" id="AP023354">
    <property type="protein sequence ID" value="BCJ28795.1"/>
    <property type="molecule type" value="Genomic_DNA"/>
</dbReference>
<proteinExistence type="predicted"/>
<accession>A0A810L1M4</accession>
<feature type="domain" description="HTH hxlR-type" evidence="4">
    <location>
        <begin position="19"/>
        <end position="118"/>
    </location>
</feature>
<evidence type="ECO:0000259" key="4">
    <source>
        <dbReference type="PROSITE" id="PS51118"/>
    </source>
</evidence>
<sequence>MDFEGELRDRTRWRIGGLCSMTRVLEVLSTRTAFQVLRELFFGTVRFDDFVDRTESSAPAVSRALKQFEAAGIVVRSPYREQGKRTRDQYRLTEAGEELLPVFLSLVQWGDRHLQDAGAPIRFVDASTGRPVDVRVCAGEQPATTPPTDIEIRRGATP</sequence>
<dbReference type="CDD" id="cd00090">
    <property type="entry name" value="HTH_ARSR"/>
    <property type="match status" value="1"/>
</dbReference>
<dbReference type="AlphaFoldDB" id="A0A810L1M4"/>
<keyword evidence="1" id="KW-0805">Transcription regulation</keyword>
<dbReference type="Gene3D" id="1.10.10.10">
    <property type="entry name" value="Winged helix-like DNA-binding domain superfamily/Winged helix DNA-binding domain"/>
    <property type="match status" value="1"/>
</dbReference>
<dbReference type="Proteomes" id="UP000680750">
    <property type="component" value="Chromosome"/>
</dbReference>
<dbReference type="KEGG" id="aser:Asera_29030"/>
<dbReference type="InterPro" id="IPR036390">
    <property type="entry name" value="WH_DNA-bd_sf"/>
</dbReference>
<name>A0A810L1M4_9ACTN</name>
<gene>
    <name evidence="5" type="ORF">Asera_29030</name>
</gene>
<dbReference type="GO" id="GO:0003700">
    <property type="term" value="F:DNA-binding transcription factor activity"/>
    <property type="evidence" value="ECO:0007669"/>
    <property type="project" value="InterPro"/>
</dbReference>
<dbReference type="InterPro" id="IPR002577">
    <property type="entry name" value="HTH_HxlR"/>
</dbReference>
<dbReference type="InterPro" id="IPR036388">
    <property type="entry name" value="WH-like_DNA-bd_sf"/>
</dbReference>
<reference evidence="5" key="1">
    <citation type="submission" date="2020-08" db="EMBL/GenBank/DDBJ databases">
        <title>Whole genome shotgun sequence of Actinocatenispora sera NBRC 101916.</title>
        <authorList>
            <person name="Komaki H."/>
            <person name="Tamura T."/>
        </authorList>
    </citation>
    <scope>NUCLEOTIDE SEQUENCE</scope>
    <source>
        <strain evidence="5">NBRC 101916</strain>
    </source>
</reference>
<keyword evidence="6" id="KW-1185">Reference proteome</keyword>
<keyword evidence="2" id="KW-0238">DNA-binding</keyword>
<organism evidence="5 6">
    <name type="scientific">Actinocatenispora sera</name>
    <dbReference type="NCBI Taxonomy" id="390989"/>
    <lineage>
        <taxon>Bacteria</taxon>
        <taxon>Bacillati</taxon>
        <taxon>Actinomycetota</taxon>
        <taxon>Actinomycetes</taxon>
        <taxon>Micromonosporales</taxon>
        <taxon>Micromonosporaceae</taxon>
        <taxon>Actinocatenispora</taxon>
    </lineage>
</organism>
<evidence type="ECO:0000313" key="6">
    <source>
        <dbReference type="Proteomes" id="UP000680750"/>
    </source>
</evidence>
<dbReference type="SMART" id="SM00418">
    <property type="entry name" value="HTH_ARSR"/>
    <property type="match status" value="1"/>
</dbReference>